<comment type="caution">
    <text evidence="6">The sequence shown here is derived from an EMBL/GenBank/DDBJ whole genome shotgun (WGS) entry which is preliminary data.</text>
</comment>
<feature type="transmembrane region" description="Helical" evidence="5">
    <location>
        <begin position="12"/>
        <end position="45"/>
    </location>
</feature>
<feature type="transmembrane region" description="Helical" evidence="5">
    <location>
        <begin position="219"/>
        <end position="241"/>
    </location>
</feature>
<keyword evidence="5" id="KW-1003">Cell membrane</keyword>
<dbReference type="PANTHER" id="PTHR43483:SF3">
    <property type="entry name" value="MEMBRANE TRANSPORTER PROTEIN HI_0806-RELATED"/>
    <property type="match status" value="1"/>
</dbReference>
<comment type="similarity">
    <text evidence="5">Belongs to the 4-toluene sulfonate uptake permease (TSUP) (TC 2.A.102) family.</text>
</comment>
<evidence type="ECO:0000313" key="7">
    <source>
        <dbReference type="Proteomes" id="UP000248311"/>
    </source>
</evidence>
<feature type="transmembrane region" description="Helical" evidence="5">
    <location>
        <begin position="253"/>
        <end position="271"/>
    </location>
</feature>
<feature type="transmembrane region" description="Helical" evidence="5">
    <location>
        <begin position="149"/>
        <end position="179"/>
    </location>
</feature>
<dbReference type="EMBL" id="QJTE01000001">
    <property type="protein sequence ID" value="PYE85535.1"/>
    <property type="molecule type" value="Genomic_DNA"/>
</dbReference>
<keyword evidence="7" id="KW-1185">Reference proteome</keyword>
<proteinExistence type="inferred from homology"/>
<dbReference type="PANTHER" id="PTHR43483">
    <property type="entry name" value="MEMBRANE TRANSPORTER PROTEIN HI_0806-RELATED"/>
    <property type="match status" value="1"/>
</dbReference>
<feature type="transmembrane region" description="Helical" evidence="5">
    <location>
        <begin position="186"/>
        <end position="207"/>
    </location>
</feature>
<name>A0A318SVS8_9RHOB</name>
<evidence type="ECO:0000256" key="3">
    <source>
        <dbReference type="ARBA" id="ARBA00022989"/>
    </source>
</evidence>
<dbReference type="InterPro" id="IPR002781">
    <property type="entry name" value="TM_pro_TauE-like"/>
</dbReference>
<feature type="transmembrane region" description="Helical" evidence="5">
    <location>
        <begin position="97"/>
        <end position="129"/>
    </location>
</feature>
<evidence type="ECO:0000256" key="4">
    <source>
        <dbReference type="ARBA" id="ARBA00023136"/>
    </source>
</evidence>
<evidence type="ECO:0000256" key="5">
    <source>
        <dbReference type="RuleBase" id="RU363041"/>
    </source>
</evidence>
<dbReference type="GO" id="GO:0005886">
    <property type="term" value="C:plasma membrane"/>
    <property type="evidence" value="ECO:0007669"/>
    <property type="project" value="UniProtKB-SubCell"/>
</dbReference>
<organism evidence="6 7">
    <name type="scientific">Pseudoroseicyclus aestuarii</name>
    <dbReference type="NCBI Taxonomy" id="1795041"/>
    <lineage>
        <taxon>Bacteria</taxon>
        <taxon>Pseudomonadati</taxon>
        <taxon>Pseudomonadota</taxon>
        <taxon>Alphaproteobacteria</taxon>
        <taxon>Rhodobacterales</taxon>
        <taxon>Paracoccaceae</taxon>
        <taxon>Pseudoroseicyclus</taxon>
    </lineage>
</organism>
<evidence type="ECO:0000256" key="1">
    <source>
        <dbReference type="ARBA" id="ARBA00004141"/>
    </source>
</evidence>
<evidence type="ECO:0000256" key="2">
    <source>
        <dbReference type="ARBA" id="ARBA00022692"/>
    </source>
</evidence>
<dbReference type="Pfam" id="PF01925">
    <property type="entry name" value="TauE"/>
    <property type="match status" value="1"/>
</dbReference>
<keyword evidence="3 5" id="KW-1133">Transmembrane helix</keyword>
<keyword evidence="2 5" id="KW-0812">Transmembrane</keyword>
<keyword evidence="4 5" id="KW-0472">Membrane</keyword>
<accession>A0A318SVS8</accession>
<feature type="transmembrane region" description="Helical" evidence="5">
    <location>
        <begin position="57"/>
        <end position="77"/>
    </location>
</feature>
<sequence length="279" mass="28319">MEDQLSALFATIALPALAAGICGGILAGLLGVGGGIVIVPALYFALSLTGMDAGQVMQLSVGTSLATIIFTSLSSSLGHYRRGAIDFDLLKLWGPSILVGVVIGGVLGGIVSGLALIAVFAVVALVVALDMILRGGGEIDSPRSFSKPLWAVFGVIAGAISAMMGIGGGTVCVPLLSFLGYEIRRAVGTSAAIGFIIGLPGAITYVLTGLGQTGLPPLSFGYVNLAAAAIIIPLTVVFARVGVAIAHRIPRRALRLTFGLFLLITSARMGLDLYAALRA</sequence>
<evidence type="ECO:0000313" key="6">
    <source>
        <dbReference type="EMBL" id="PYE85535.1"/>
    </source>
</evidence>
<reference evidence="6 7" key="1">
    <citation type="submission" date="2018-06" db="EMBL/GenBank/DDBJ databases">
        <title>Genomic Encyclopedia of Type Strains, Phase III (KMG-III): the genomes of soil and plant-associated and newly described type strains.</title>
        <authorList>
            <person name="Whitman W."/>
        </authorList>
    </citation>
    <scope>NUCLEOTIDE SEQUENCE [LARGE SCALE GENOMIC DNA]</scope>
    <source>
        <strain evidence="6 7">CECT 9025</strain>
    </source>
</reference>
<gene>
    <name evidence="6" type="ORF">DFP88_101203</name>
</gene>
<comment type="subcellular location">
    <subcellularLocation>
        <location evidence="5">Cell membrane</location>
        <topology evidence="5">Multi-pass membrane protein</topology>
    </subcellularLocation>
    <subcellularLocation>
        <location evidence="1">Membrane</location>
        <topology evidence="1">Multi-pass membrane protein</topology>
    </subcellularLocation>
</comment>
<protein>
    <recommendedName>
        <fullName evidence="5">Probable membrane transporter protein</fullName>
    </recommendedName>
</protein>
<dbReference type="Proteomes" id="UP000248311">
    <property type="component" value="Unassembled WGS sequence"/>
</dbReference>
<dbReference type="AlphaFoldDB" id="A0A318SVS8"/>
<dbReference type="RefSeq" id="WP_245904623.1">
    <property type="nucleotide sequence ID" value="NZ_QJTE01000001.1"/>
</dbReference>